<dbReference type="Gene3D" id="3.30.70.270">
    <property type="match status" value="1"/>
</dbReference>
<sequence>MSIQLVLGEPDKTTKIGSQLNPTLAGQLTAFLQQNADVFAWTTNDLIGIDPSIVVHSFNVDPTYPPVKQKKRHFRPEKDKIIQDEVNQLVDSTFGHELLSLMDALQGYHQIMLNPDNQKRVSFITSGRNMEVYIDDMLVKSRHMDRHLADLAETFSTLRKYHIELNLAKCAFGVRSGKFLGYRVT</sequence>
<dbReference type="EMBL" id="JACGWN010000016">
    <property type="protein sequence ID" value="KAL0395394.1"/>
    <property type="molecule type" value="Genomic_DNA"/>
</dbReference>
<evidence type="ECO:0000313" key="2">
    <source>
        <dbReference type="EMBL" id="KAL0395394.1"/>
    </source>
</evidence>
<organism evidence="2">
    <name type="scientific">Sesamum latifolium</name>
    <dbReference type="NCBI Taxonomy" id="2727402"/>
    <lineage>
        <taxon>Eukaryota</taxon>
        <taxon>Viridiplantae</taxon>
        <taxon>Streptophyta</taxon>
        <taxon>Embryophyta</taxon>
        <taxon>Tracheophyta</taxon>
        <taxon>Spermatophyta</taxon>
        <taxon>Magnoliopsida</taxon>
        <taxon>eudicotyledons</taxon>
        <taxon>Gunneridae</taxon>
        <taxon>Pentapetalae</taxon>
        <taxon>asterids</taxon>
        <taxon>lamiids</taxon>
        <taxon>Lamiales</taxon>
        <taxon>Pedaliaceae</taxon>
        <taxon>Sesamum</taxon>
    </lineage>
</organism>
<protein>
    <recommendedName>
        <fullName evidence="1">Reverse transcriptase domain-containing protein</fullName>
    </recommendedName>
</protein>
<dbReference type="AlphaFoldDB" id="A0AAW2SSF4"/>
<accession>A0AAW2SSF4</accession>
<gene>
    <name evidence="2" type="ORF">Slati_4505600</name>
</gene>
<dbReference type="PANTHER" id="PTHR24559:SF444">
    <property type="entry name" value="REVERSE TRANSCRIPTASE DOMAIN-CONTAINING PROTEIN"/>
    <property type="match status" value="1"/>
</dbReference>
<reference evidence="2" key="2">
    <citation type="journal article" date="2024" name="Plant">
        <title>Genomic evolution and insights into agronomic trait innovations of Sesamum species.</title>
        <authorList>
            <person name="Miao H."/>
            <person name="Wang L."/>
            <person name="Qu L."/>
            <person name="Liu H."/>
            <person name="Sun Y."/>
            <person name="Le M."/>
            <person name="Wang Q."/>
            <person name="Wei S."/>
            <person name="Zheng Y."/>
            <person name="Lin W."/>
            <person name="Duan Y."/>
            <person name="Cao H."/>
            <person name="Xiong S."/>
            <person name="Wang X."/>
            <person name="Wei L."/>
            <person name="Li C."/>
            <person name="Ma Q."/>
            <person name="Ju M."/>
            <person name="Zhao R."/>
            <person name="Li G."/>
            <person name="Mu C."/>
            <person name="Tian Q."/>
            <person name="Mei H."/>
            <person name="Zhang T."/>
            <person name="Gao T."/>
            <person name="Zhang H."/>
        </authorList>
    </citation>
    <scope>NUCLEOTIDE SEQUENCE</scope>
    <source>
        <strain evidence="2">KEN1</strain>
    </source>
</reference>
<dbReference type="SUPFAM" id="SSF56672">
    <property type="entry name" value="DNA/RNA polymerases"/>
    <property type="match status" value="1"/>
</dbReference>
<dbReference type="InterPro" id="IPR043128">
    <property type="entry name" value="Rev_trsase/Diguanyl_cyclase"/>
</dbReference>
<proteinExistence type="predicted"/>
<comment type="caution">
    <text evidence="2">The sequence shown here is derived from an EMBL/GenBank/DDBJ whole genome shotgun (WGS) entry which is preliminary data.</text>
</comment>
<dbReference type="InterPro" id="IPR053134">
    <property type="entry name" value="RNA-dir_DNA_polymerase"/>
</dbReference>
<dbReference type="Pfam" id="PF00078">
    <property type="entry name" value="RVT_1"/>
    <property type="match status" value="1"/>
</dbReference>
<evidence type="ECO:0000259" key="1">
    <source>
        <dbReference type="Pfam" id="PF00078"/>
    </source>
</evidence>
<feature type="domain" description="Reverse transcriptase" evidence="1">
    <location>
        <begin position="128"/>
        <end position="184"/>
    </location>
</feature>
<dbReference type="InterPro" id="IPR000477">
    <property type="entry name" value="RT_dom"/>
</dbReference>
<name>A0AAW2SSF4_9LAMI</name>
<dbReference type="PANTHER" id="PTHR24559">
    <property type="entry name" value="TRANSPOSON TY3-I GAG-POL POLYPROTEIN"/>
    <property type="match status" value="1"/>
</dbReference>
<dbReference type="InterPro" id="IPR043502">
    <property type="entry name" value="DNA/RNA_pol_sf"/>
</dbReference>
<reference evidence="2" key="1">
    <citation type="submission" date="2020-06" db="EMBL/GenBank/DDBJ databases">
        <authorList>
            <person name="Li T."/>
            <person name="Hu X."/>
            <person name="Zhang T."/>
            <person name="Song X."/>
            <person name="Zhang H."/>
            <person name="Dai N."/>
            <person name="Sheng W."/>
            <person name="Hou X."/>
            <person name="Wei L."/>
        </authorList>
    </citation>
    <scope>NUCLEOTIDE SEQUENCE</scope>
    <source>
        <strain evidence="2">KEN1</strain>
        <tissue evidence="2">Leaf</tissue>
    </source>
</reference>